<dbReference type="InterPro" id="IPR001227">
    <property type="entry name" value="Ac_transferase_dom_sf"/>
</dbReference>
<accession>A0A5B1AXV6</accession>
<name>A0A5B1AXV6_MYCSI</name>
<gene>
    <name evidence="3" type="ORF">F0Q45_26760</name>
</gene>
<dbReference type="PANTHER" id="PTHR43775">
    <property type="entry name" value="FATTY ACID SYNTHASE"/>
    <property type="match status" value="1"/>
</dbReference>
<dbReference type="Gene3D" id="3.40.366.10">
    <property type="entry name" value="Malonyl-Coenzyme A Acyl Carrier Protein, domain 2"/>
    <property type="match status" value="1"/>
</dbReference>
<keyword evidence="1" id="KW-0808">Transferase</keyword>
<evidence type="ECO:0000313" key="4">
    <source>
        <dbReference type="Proteomes" id="UP000324701"/>
    </source>
</evidence>
<evidence type="ECO:0000256" key="1">
    <source>
        <dbReference type="ARBA" id="ARBA00022679"/>
    </source>
</evidence>
<dbReference type="InterPro" id="IPR032821">
    <property type="entry name" value="PKS_assoc"/>
</dbReference>
<feature type="domain" description="Polyketide synthase C-terminal extension" evidence="2">
    <location>
        <begin position="3"/>
        <end position="105"/>
    </location>
</feature>
<reference evidence="3 4" key="1">
    <citation type="submission" date="2019-09" db="EMBL/GenBank/DDBJ databases">
        <title>Report of infection by Mycobacterium simiae a patient suffering from pulmonary tuberculosis.</title>
        <authorList>
            <person name="Mohanty P.S."/>
            <person name="Bansal A.K."/>
            <person name="Singh H."/>
            <person name="Sharma S."/>
            <person name="Patil S.A."/>
            <person name="Upadhaya P."/>
            <person name="Singh P.K."/>
            <person name="Kumar D."/>
            <person name="Kumar S."/>
            <person name="Singh R.K."/>
            <person name="Chaudhary B."/>
        </authorList>
    </citation>
    <scope>NUCLEOTIDE SEQUENCE [LARGE SCALE GENOMIC DNA]</scope>
    <source>
        <strain evidence="3 4">JAL-560-SIM</strain>
    </source>
</reference>
<sequence>GAVELLTQAQPWPGDGRVRRAGVSSFGISGTNAHVIVEAVAEQSREPGRSRPVVPWVISAKSASALGAQAVRLAGYLRAHPELDVADVGWSLAGRSTFEHRAVVVGGERDGLLAGLDELAGDEVLSVVRGTATPAGKTVFVFPGQGSQWVGMG</sequence>
<feature type="non-terminal residue" evidence="3">
    <location>
        <position position="153"/>
    </location>
</feature>
<dbReference type="EMBL" id="VTZN01000531">
    <property type="protein sequence ID" value="KAA1239834.1"/>
    <property type="molecule type" value="Genomic_DNA"/>
</dbReference>
<dbReference type="SUPFAM" id="SSF52151">
    <property type="entry name" value="FabD/lysophospholipase-like"/>
    <property type="match status" value="1"/>
</dbReference>
<dbReference type="InterPro" id="IPR050091">
    <property type="entry name" value="PKS_NRPS_Biosynth_Enz"/>
</dbReference>
<dbReference type="AlphaFoldDB" id="A0A5B1AXV6"/>
<dbReference type="RefSeq" id="WP_306439482.1">
    <property type="nucleotide sequence ID" value="NZ_VTZN01000531.1"/>
</dbReference>
<dbReference type="PANTHER" id="PTHR43775:SF51">
    <property type="entry name" value="INACTIVE PHENOLPHTHIOCEROL SYNTHESIS POLYKETIDE SYNTHASE TYPE I PKS1-RELATED"/>
    <property type="match status" value="1"/>
</dbReference>
<evidence type="ECO:0000259" key="2">
    <source>
        <dbReference type="Pfam" id="PF16197"/>
    </source>
</evidence>
<dbReference type="GO" id="GO:0006633">
    <property type="term" value="P:fatty acid biosynthetic process"/>
    <property type="evidence" value="ECO:0007669"/>
    <property type="project" value="TreeGrafter"/>
</dbReference>
<evidence type="ECO:0000313" key="3">
    <source>
        <dbReference type="EMBL" id="KAA1239834.1"/>
    </source>
</evidence>
<dbReference type="Proteomes" id="UP000324701">
    <property type="component" value="Unassembled WGS sequence"/>
</dbReference>
<keyword evidence="4" id="KW-1185">Reference proteome</keyword>
<dbReference type="Gene3D" id="3.40.47.10">
    <property type="match status" value="1"/>
</dbReference>
<feature type="non-terminal residue" evidence="3">
    <location>
        <position position="1"/>
    </location>
</feature>
<dbReference type="InterPro" id="IPR016039">
    <property type="entry name" value="Thiolase-like"/>
</dbReference>
<proteinExistence type="predicted"/>
<dbReference type="InterPro" id="IPR016035">
    <property type="entry name" value="Acyl_Trfase/lysoPLipase"/>
</dbReference>
<organism evidence="3 4">
    <name type="scientific">Mycobacterium simiae</name>
    <name type="common">Mycobacterium habana</name>
    <dbReference type="NCBI Taxonomy" id="1784"/>
    <lineage>
        <taxon>Bacteria</taxon>
        <taxon>Bacillati</taxon>
        <taxon>Actinomycetota</taxon>
        <taxon>Actinomycetes</taxon>
        <taxon>Mycobacteriales</taxon>
        <taxon>Mycobacteriaceae</taxon>
        <taxon>Mycobacterium</taxon>
        <taxon>Mycobacterium simiae complex</taxon>
    </lineage>
</organism>
<comment type="caution">
    <text evidence="3">The sequence shown here is derived from an EMBL/GenBank/DDBJ whole genome shotgun (WGS) entry which is preliminary data.</text>
</comment>
<dbReference type="Pfam" id="PF16197">
    <property type="entry name" value="KAsynt_C_assoc"/>
    <property type="match status" value="1"/>
</dbReference>
<dbReference type="SUPFAM" id="SSF53901">
    <property type="entry name" value="Thiolase-like"/>
    <property type="match status" value="1"/>
</dbReference>
<dbReference type="GO" id="GO:0004312">
    <property type="term" value="F:fatty acid synthase activity"/>
    <property type="evidence" value="ECO:0007669"/>
    <property type="project" value="TreeGrafter"/>
</dbReference>
<protein>
    <submittedName>
        <fullName evidence="3">Polyketide synthase</fullName>
    </submittedName>
</protein>